<dbReference type="PROSITE" id="PS00444">
    <property type="entry name" value="POLYPRENYL_SYNTHASE_2"/>
    <property type="match status" value="1"/>
</dbReference>
<dbReference type="PANTHER" id="PTHR12001">
    <property type="entry name" value="GERANYLGERANYL PYROPHOSPHATE SYNTHASE"/>
    <property type="match status" value="1"/>
</dbReference>
<evidence type="ECO:0000256" key="7">
    <source>
        <dbReference type="RuleBase" id="RU004466"/>
    </source>
</evidence>
<dbReference type="GO" id="GO:0008299">
    <property type="term" value="P:isoprenoid biosynthetic process"/>
    <property type="evidence" value="ECO:0007669"/>
    <property type="project" value="UniProtKB-KW"/>
</dbReference>
<name>A0A7J6P4W4_PEROL</name>
<dbReference type="GO" id="GO:1990234">
    <property type="term" value="C:transferase complex"/>
    <property type="evidence" value="ECO:0007669"/>
    <property type="project" value="TreeGrafter"/>
</dbReference>
<dbReference type="GO" id="GO:0046872">
    <property type="term" value="F:metal ion binding"/>
    <property type="evidence" value="ECO:0007669"/>
    <property type="project" value="UniProtKB-KW"/>
</dbReference>
<reference evidence="9 10" key="1">
    <citation type="submission" date="2020-04" db="EMBL/GenBank/DDBJ databases">
        <title>Perkinsus olseni comparative genomics.</title>
        <authorList>
            <person name="Bogema D.R."/>
        </authorList>
    </citation>
    <scope>NUCLEOTIDE SEQUENCE [LARGE SCALE GENOMIC DNA]</scope>
    <source>
        <strain evidence="9">00978-12</strain>
    </source>
</reference>
<evidence type="ECO:0000256" key="5">
    <source>
        <dbReference type="ARBA" id="ARBA00022842"/>
    </source>
</evidence>
<keyword evidence="6" id="KW-0414">Isoprene biosynthesis</keyword>
<evidence type="ECO:0000256" key="3">
    <source>
        <dbReference type="ARBA" id="ARBA00022679"/>
    </source>
</evidence>
<dbReference type="Proteomes" id="UP000541610">
    <property type="component" value="Unassembled WGS sequence"/>
</dbReference>
<dbReference type="GO" id="GO:0004659">
    <property type="term" value="F:prenyltransferase activity"/>
    <property type="evidence" value="ECO:0007669"/>
    <property type="project" value="InterPro"/>
</dbReference>
<dbReference type="InterPro" id="IPR033749">
    <property type="entry name" value="Polyprenyl_synt_CS"/>
</dbReference>
<evidence type="ECO:0000313" key="9">
    <source>
        <dbReference type="EMBL" id="KAF4691135.1"/>
    </source>
</evidence>
<evidence type="ECO:0000256" key="2">
    <source>
        <dbReference type="ARBA" id="ARBA00006706"/>
    </source>
</evidence>
<dbReference type="SUPFAM" id="SSF48576">
    <property type="entry name" value="Terpenoid synthases"/>
    <property type="match status" value="1"/>
</dbReference>
<sequence length="476" mass="52067">MAESLPRLLVPSAIAGFALAHTLPEEGNGITTVYIFIITLIFCLFSSSPIRRLFSLPQRKRQLHKLKGDMCSHVDRLNDEVRESSVIEEDWPSRPFSTTGPLWAQLTEGRTGEVHKCILKCCETDADKVKSERLKDSSAYAFKASGKMARSRLVLLMADVAARVPPSLDKRKDGIIDEGTTVAKQALLAEVIECEHNASLLHDDVVDEAATRRGLESHCCRYGNQRAVWTGDFIISVMIGCLSKINDPKGHGSGELLQVEHKKRLPADDDDARASISVKRDEDGSTTTTKCGSDSEFDESNSPRHAPKVSPNLPRSPSTAVQSDKFSDITLKSPAVRPHFRRYILKSFYKTASLFASAMESVAIIADLPPALISACYLFGVHFGLEFQIRDDMLDVEVDAVDSGLGKPKGSDLVNGQATAPFLFACDDDPSLLPLVERGFKGKTDPEAIGCLLQLPDCDARQALIDLTSSYAARTS</sequence>
<feature type="region of interest" description="Disordered" evidence="8">
    <location>
        <begin position="261"/>
        <end position="321"/>
    </location>
</feature>
<dbReference type="InterPro" id="IPR000092">
    <property type="entry name" value="Polyprenyl_synt"/>
</dbReference>
<dbReference type="Gene3D" id="1.10.600.10">
    <property type="entry name" value="Farnesyl Diphosphate Synthase"/>
    <property type="match status" value="2"/>
</dbReference>
<accession>A0A7J6P4W4</accession>
<evidence type="ECO:0000313" key="10">
    <source>
        <dbReference type="Proteomes" id="UP000541610"/>
    </source>
</evidence>
<comment type="similarity">
    <text evidence="2 7">Belongs to the FPP/GGPP synthase family.</text>
</comment>
<evidence type="ECO:0000256" key="6">
    <source>
        <dbReference type="ARBA" id="ARBA00023229"/>
    </source>
</evidence>
<dbReference type="OrthoDB" id="9927103at2759"/>
<evidence type="ECO:0000256" key="4">
    <source>
        <dbReference type="ARBA" id="ARBA00022723"/>
    </source>
</evidence>
<proteinExistence type="inferred from homology"/>
<dbReference type="EMBL" id="JABANP010000084">
    <property type="protein sequence ID" value="KAF4691135.1"/>
    <property type="molecule type" value="Genomic_DNA"/>
</dbReference>
<dbReference type="AlphaFoldDB" id="A0A7J6P4W4"/>
<dbReference type="PANTHER" id="PTHR12001:SF69">
    <property type="entry name" value="ALL TRANS-POLYPRENYL-DIPHOSPHATE SYNTHASE PDSS1"/>
    <property type="match status" value="1"/>
</dbReference>
<evidence type="ECO:0000256" key="8">
    <source>
        <dbReference type="SAM" id="MobiDB-lite"/>
    </source>
</evidence>
<evidence type="ECO:0000256" key="1">
    <source>
        <dbReference type="ARBA" id="ARBA00001946"/>
    </source>
</evidence>
<keyword evidence="3 7" id="KW-0808">Transferase</keyword>
<comment type="cofactor">
    <cofactor evidence="1">
        <name>Mg(2+)</name>
        <dbReference type="ChEBI" id="CHEBI:18420"/>
    </cofactor>
</comment>
<dbReference type="Pfam" id="PF00348">
    <property type="entry name" value="polyprenyl_synt"/>
    <property type="match status" value="2"/>
</dbReference>
<comment type="caution">
    <text evidence="9">The sequence shown here is derived from an EMBL/GenBank/DDBJ whole genome shotgun (WGS) entry which is preliminary data.</text>
</comment>
<organism evidence="9 10">
    <name type="scientific">Perkinsus olseni</name>
    <name type="common">Perkinsus atlanticus</name>
    <dbReference type="NCBI Taxonomy" id="32597"/>
    <lineage>
        <taxon>Eukaryota</taxon>
        <taxon>Sar</taxon>
        <taxon>Alveolata</taxon>
        <taxon>Perkinsozoa</taxon>
        <taxon>Perkinsea</taxon>
        <taxon>Perkinsida</taxon>
        <taxon>Perkinsidae</taxon>
        <taxon>Perkinsus</taxon>
    </lineage>
</organism>
<keyword evidence="5" id="KW-0460">Magnesium</keyword>
<dbReference type="GO" id="GO:0006744">
    <property type="term" value="P:ubiquinone biosynthetic process"/>
    <property type="evidence" value="ECO:0007669"/>
    <property type="project" value="TreeGrafter"/>
</dbReference>
<dbReference type="PROSITE" id="PS00723">
    <property type="entry name" value="POLYPRENYL_SYNTHASE_1"/>
    <property type="match status" value="1"/>
</dbReference>
<keyword evidence="4" id="KW-0479">Metal-binding</keyword>
<dbReference type="InterPro" id="IPR008949">
    <property type="entry name" value="Isoprenoid_synthase_dom_sf"/>
</dbReference>
<gene>
    <name evidence="9" type="primary">PDSS1</name>
    <name evidence="9" type="ORF">FOZ60_016123</name>
</gene>
<protein>
    <submittedName>
        <fullName evidence="9">Decaprenyl-diphosphate synthase subunit 1</fullName>
    </submittedName>
</protein>